<keyword evidence="1" id="KW-1133">Transmembrane helix</keyword>
<dbReference type="KEGG" id="stim:H1B31_02965"/>
<dbReference type="Proteomes" id="UP000515480">
    <property type="component" value="Chromosome"/>
</dbReference>
<dbReference type="PANTHER" id="PTHR34980">
    <property type="entry name" value="INNER MEMBRANE PROTEIN-RELATED-RELATED"/>
    <property type="match status" value="1"/>
</dbReference>
<feature type="transmembrane region" description="Helical" evidence="1">
    <location>
        <begin position="285"/>
        <end position="302"/>
    </location>
</feature>
<keyword evidence="1" id="KW-0812">Transmembrane</keyword>
<evidence type="ECO:0000313" key="3">
    <source>
        <dbReference type="Proteomes" id="UP000515480"/>
    </source>
</evidence>
<dbReference type="Pfam" id="PF05656">
    <property type="entry name" value="DUF805"/>
    <property type="match status" value="1"/>
</dbReference>
<organism evidence="2 3">
    <name type="scientific">Selenomonas timonae</name>
    <dbReference type="NCBI Taxonomy" id="2754044"/>
    <lineage>
        <taxon>Bacteria</taxon>
        <taxon>Bacillati</taxon>
        <taxon>Bacillota</taxon>
        <taxon>Negativicutes</taxon>
        <taxon>Selenomonadales</taxon>
        <taxon>Selenomonadaceae</taxon>
        <taxon>Selenomonas</taxon>
    </lineage>
</organism>
<feature type="transmembrane region" description="Helical" evidence="1">
    <location>
        <begin position="144"/>
        <end position="173"/>
    </location>
</feature>
<feature type="transmembrane region" description="Helical" evidence="1">
    <location>
        <begin position="98"/>
        <end position="124"/>
    </location>
</feature>
<evidence type="ECO:0000313" key="2">
    <source>
        <dbReference type="EMBL" id="QNH54929.1"/>
    </source>
</evidence>
<dbReference type="PANTHER" id="PTHR34980:SF1">
    <property type="entry name" value="INNER MEMBRANE PROTEIN"/>
    <property type="match status" value="1"/>
</dbReference>
<evidence type="ECO:0000256" key="1">
    <source>
        <dbReference type="SAM" id="Phobius"/>
    </source>
</evidence>
<dbReference type="GO" id="GO:0005886">
    <property type="term" value="C:plasma membrane"/>
    <property type="evidence" value="ECO:0007669"/>
    <property type="project" value="TreeGrafter"/>
</dbReference>
<feature type="transmembrane region" description="Helical" evidence="1">
    <location>
        <begin position="56"/>
        <end position="77"/>
    </location>
</feature>
<feature type="transmembrane region" description="Helical" evidence="1">
    <location>
        <begin position="216"/>
        <end position="241"/>
    </location>
</feature>
<protein>
    <submittedName>
        <fullName evidence="2">DUF805 domain-containing protein</fullName>
    </submittedName>
</protein>
<dbReference type="EMBL" id="CP060204">
    <property type="protein sequence ID" value="QNH54929.1"/>
    <property type="molecule type" value="Genomic_DNA"/>
</dbReference>
<dbReference type="RefSeq" id="WP_185980848.1">
    <property type="nucleotide sequence ID" value="NZ_CP060204.1"/>
</dbReference>
<feature type="transmembrane region" description="Helical" evidence="1">
    <location>
        <begin position="336"/>
        <end position="356"/>
    </location>
</feature>
<reference evidence="2 3" key="1">
    <citation type="submission" date="2020-07" db="EMBL/GenBank/DDBJ databases">
        <title>Complete genome and description of Selenomonas timonensis sp. nov., a new bacterium isolated from a gingivitis subject.</title>
        <authorList>
            <person name="Antezack A."/>
        </authorList>
    </citation>
    <scope>NUCLEOTIDE SEQUENCE [LARGE SCALE GENOMIC DNA]</scope>
    <source>
        <strain evidence="2 3">Marseille-Q3039</strain>
    </source>
</reference>
<dbReference type="InterPro" id="IPR008523">
    <property type="entry name" value="DUF805"/>
</dbReference>
<feature type="transmembrane region" description="Helical" evidence="1">
    <location>
        <begin position="21"/>
        <end position="44"/>
    </location>
</feature>
<proteinExistence type="predicted"/>
<dbReference type="AlphaFoldDB" id="A0A7G7VLD6"/>
<keyword evidence="1" id="KW-0472">Membrane</keyword>
<keyword evidence="3" id="KW-1185">Reference proteome</keyword>
<accession>A0A7G7VLD6</accession>
<sequence>MNEHFFSGTGRLTRRDYALRIGALFGATTLALNIAFYLLVPAAYTAATAFFREATAAFWIFLIIGFALIITLVYTLFPLLAIPATVRRLHDIGCSGSLAFPLLFAGLIPIGLPMLALLFLAGVLEMMNLSPDLIFFDSPEEVGLVLGGFAFVYIFLVFVGIFVLALFSAWIFLKKGDPMANRYGEPPVEEELPSVRAAYFPTQGTIARTPFIMRSLLLLAAAAILVPSLIEATLYPVVLMLDGIRILPTGLDFFVLLLSPNLFPLALLPLILCRLRTLGRSKWEAALTCAPFLPCLLLSWKISAVLGELDRVDDATPLDSIPLYDYISISSDGNSFLIALSILCGILALIGIMRLLHRDAEYDNTSSS</sequence>
<feature type="transmembrane region" description="Helical" evidence="1">
    <location>
        <begin position="253"/>
        <end position="273"/>
    </location>
</feature>
<gene>
    <name evidence="2" type="ORF">H1B31_02965</name>
</gene>
<name>A0A7G7VLD6_9FIRM</name>